<keyword evidence="2" id="KW-1185">Reference proteome</keyword>
<dbReference type="Proteomes" id="UP001596024">
    <property type="component" value="Unassembled WGS sequence"/>
</dbReference>
<gene>
    <name evidence="1" type="ORF">ACFPB0_14275</name>
</gene>
<sequence length="110" mass="12969">MSPRHVETHIIEWEGRRIEVRYEPDWLNRQKYVDSEYQVGHLEIRTVAPESAPIPITETGYRSHFIHPSIIEEAGGPEAYILAWIKREAYAPHWLKIQTEFEQPSLFDAL</sequence>
<name>A0ABV9NES4_9PROT</name>
<comment type="caution">
    <text evidence="1">The sequence shown here is derived from an EMBL/GenBank/DDBJ whole genome shotgun (WGS) entry which is preliminary data.</text>
</comment>
<evidence type="ECO:0000313" key="2">
    <source>
        <dbReference type="Proteomes" id="UP001596024"/>
    </source>
</evidence>
<dbReference type="RefSeq" id="WP_371392232.1">
    <property type="nucleotide sequence ID" value="NZ_CP163421.1"/>
</dbReference>
<evidence type="ECO:0000313" key="1">
    <source>
        <dbReference type="EMBL" id="MFC4726456.1"/>
    </source>
</evidence>
<proteinExistence type="predicted"/>
<accession>A0ABV9NES4</accession>
<dbReference type="EMBL" id="JBHSGQ010000013">
    <property type="protein sequence ID" value="MFC4726456.1"/>
    <property type="molecule type" value="Genomic_DNA"/>
</dbReference>
<reference evidence="2" key="1">
    <citation type="journal article" date="2019" name="Int. J. Syst. Evol. Microbiol.">
        <title>The Global Catalogue of Microorganisms (GCM) 10K type strain sequencing project: providing services to taxonomists for standard genome sequencing and annotation.</title>
        <authorList>
            <consortium name="The Broad Institute Genomics Platform"/>
            <consortium name="The Broad Institute Genome Sequencing Center for Infectious Disease"/>
            <person name="Wu L."/>
            <person name="Ma J."/>
        </authorList>
    </citation>
    <scope>NUCLEOTIDE SEQUENCE [LARGE SCALE GENOMIC DNA]</scope>
    <source>
        <strain evidence="2">CCUG 62981</strain>
    </source>
</reference>
<protein>
    <submittedName>
        <fullName evidence="1">Uncharacterized protein</fullName>
    </submittedName>
</protein>
<organism evidence="1 2">
    <name type="scientific">Glycocaulis abyssi</name>
    <dbReference type="NCBI Taxonomy" id="1433403"/>
    <lineage>
        <taxon>Bacteria</taxon>
        <taxon>Pseudomonadati</taxon>
        <taxon>Pseudomonadota</taxon>
        <taxon>Alphaproteobacteria</taxon>
        <taxon>Maricaulales</taxon>
        <taxon>Maricaulaceae</taxon>
        <taxon>Glycocaulis</taxon>
    </lineage>
</organism>